<keyword evidence="3" id="KW-1185">Reference proteome</keyword>
<comment type="caution">
    <text evidence="2">The sequence shown here is derived from an EMBL/GenBank/DDBJ whole genome shotgun (WGS) entry which is preliminary data.</text>
</comment>
<feature type="transmembrane region" description="Helical" evidence="1">
    <location>
        <begin position="267"/>
        <end position="282"/>
    </location>
</feature>
<proteinExistence type="predicted"/>
<feature type="transmembrane region" description="Helical" evidence="1">
    <location>
        <begin position="129"/>
        <end position="154"/>
    </location>
</feature>
<reference evidence="2" key="1">
    <citation type="submission" date="2021-02" db="EMBL/GenBank/DDBJ databases">
        <authorList>
            <person name="Dougan E. K."/>
            <person name="Rhodes N."/>
            <person name="Thang M."/>
            <person name="Chan C."/>
        </authorList>
    </citation>
    <scope>NUCLEOTIDE SEQUENCE</scope>
</reference>
<accession>A0A813HN76</accession>
<organism evidence="2 3">
    <name type="scientific">Polarella glacialis</name>
    <name type="common">Dinoflagellate</name>
    <dbReference type="NCBI Taxonomy" id="89957"/>
    <lineage>
        <taxon>Eukaryota</taxon>
        <taxon>Sar</taxon>
        <taxon>Alveolata</taxon>
        <taxon>Dinophyceae</taxon>
        <taxon>Suessiales</taxon>
        <taxon>Suessiaceae</taxon>
        <taxon>Polarella</taxon>
    </lineage>
</organism>
<name>A0A813HN76_POLGL</name>
<dbReference type="EMBL" id="CAJNNV010032182">
    <property type="protein sequence ID" value="CAE8639202.1"/>
    <property type="molecule type" value="Genomic_DNA"/>
</dbReference>
<dbReference type="AlphaFoldDB" id="A0A813HN76"/>
<keyword evidence="1" id="KW-1133">Transmembrane helix</keyword>
<evidence type="ECO:0000313" key="3">
    <source>
        <dbReference type="Proteomes" id="UP000654075"/>
    </source>
</evidence>
<feature type="transmembrane region" description="Helical" evidence="1">
    <location>
        <begin position="288"/>
        <end position="305"/>
    </location>
</feature>
<sequence>MVSWTFAWLRCAKRKSVLDRVIQAWRRLVCKIFGVRVLQRLFWASGAQLQKIGGDLRKQIAEAHPPDLSRGLNFDSLREALLIEKGTSSRPPSLGPAADAQLRPLTAGFGARPDGFVWRRHEANRWLRVSSCIAGPALLGFMLHTLGVLLYSLPLQRAPPQSRLARHLFFTTDLWRLARHVAELLATVILLGGRCACGDLPAELFAPIGLLGLTPVFQLLVWYKPAACCREAAVALGCLISAPVLLVVEVGRLAWSCRARLVNPRDGPLHVLLALVACMLCLCRSQRAVYVLFSLHGALLALGLAERLAQRRSRRPFVGCCSGPATFARRFLFSRQARPAAAPDERDLPQRRRWQPGKAWLCALVVALEASSLCLEQRWLTLLLLLAALRALQRSAMEPPPAAVHGIGALLLHGPLWWCTLLVGCEACSLLCRELRHAQPPEPYAQASRRAAVCWLLLLSLVVCSVHWGQCSAGYRRWQRRHADFVLVNARSEELPEV</sequence>
<dbReference type="Proteomes" id="UP000654075">
    <property type="component" value="Unassembled WGS sequence"/>
</dbReference>
<feature type="transmembrane region" description="Helical" evidence="1">
    <location>
        <begin position="234"/>
        <end position="255"/>
    </location>
</feature>
<gene>
    <name evidence="2" type="ORF">PGLA1383_LOCUS54248</name>
</gene>
<protein>
    <submittedName>
        <fullName evidence="2">Uncharacterized protein</fullName>
    </submittedName>
</protein>
<feature type="transmembrane region" description="Helical" evidence="1">
    <location>
        <begin position="204"/>
        <end position="222"/>
    </location>
</feature>
<keyword evidence="1" id="KW-0472">Membrane</keyword>
<evidence type="ECO:0000256" key="1">
    <source>
        <dbReference type="SAM" id="Phobius"/>
    </source>
</evidence>
<evidence type="ECO:0000313" key="2">
    <source>
        <dbReference type="EMBL" id="CAE8639202.1"/>
    </source>
</evidence>
<keyword evidence="1" id="KW-0812">Transmembrane</keyword>